<evidence type="ECO:0000313" key="2">
    <source>
        <dbReference type="Proteomes" id="UP000026915"/>
    </source>
</evidence>
<keyword evidence="2" id="KW-1185">Reference proteome</keyword>
<dbReference type="Proteomes" id="UP000026915">
    <property type="component" value="Chromosome 4"/>
</dbReference>
<dbReference type="Gramene" id="EOY04200">
    <property type="protein sequence ID" value="EOY04200"/>
    <property type="gene ID" value="TCM_019458"/>
</dbReference>
<proteinExistence type="predicted"/>
<dbReference type="EMBL" id="CM001882">
    <property type="protein sequence ID" value="EOY04200.1"/>
    <property type="molecule type" value="Genomic_DNA"/>
</dbReference>
<evidence type="ECO:0000313" key="1">
    <source>
        <dbReference type="EMBL" id="EOY04200.1"/>
    </source>
</evidence>
<dbReference type="InParanoid" id="A0A061EGU9"/>
<reference evidence="1 2" key="1">
    <citation type="journal article" date="2013" name="Genome Biol.">
        <title>The genome sequence of the most widely cultivated cacao type and its use to identify candidate genes regulating pod color.</title>
        <authorList>
            <person name="Motamayor J.C."/>
            <person name="Mockaitis K."/>
            <person name="Schmutz J."/>
            <person name="Haiminen N."/>
            <person name="Iii D.L."/>
            <person name="Cornejo O."/>
            <person name="Findley S.D."/>
            <person name="Zheng P."/>
            <person name="Utro F."/>
            <person name="Royaert S."/>
            <person name="Saski C."/>
            <person name="Jenkins J."/>
            <person name="Podicheti R."/>
            <person name="Zhao M."/>
            <person name="Scheffler B.E."/>
            <person name="Stack J.C."/>
            <person name="Feltus F.A."/>
            <person name="Mustiga G.M."/>
            <person name="Amores F."/>
            <person name="Phillips W."/>
            <person name="Marelli J.P."/>
            <person name="May G.D."/>
            <person name="Shapiro H."/>
            <person name="Ma J."/>
            <person name="Bustamante C.D."/>
            <person name="Schnell R.J."/>
            <person name="Main D."/>
            <person name="Gilbert D."/>
            <person name="Parida L."/>
            <person name="Kuhn D.N."/>
        </authorList>
    </citation>
    <scope>NUCLEOTIDE SEQUENCE [LARGE SCALE GENOMIC DNA]</scope>
    <source>
        <strain evidence="2">cv. Matina 1-6</strain>
    </source>
</reference>
<dbReference type="HOGENOM" id="CLU_2692773_0_0_1"/>
<sequence>MHAKRVQKSHVKVEVKGALATMSDQDCQSGVRWAHVVRDYWLYFRFRFLPDSKGKSLCLQIWFLGFWLGPWAHP</sequence>
<accession>A0A061EGU9</accession>
<dbReference type="AlphaFoldDB" id="A0A061EGU9"/>
<gene>
    <name evidence="1" type="ORF">TCM_019458</name>
</gene>
<organism evidence="1 2">
    <name type="scientific">Theobroma cacao</name>
    <name type="common">Cacao</name>
    <name type="synonym">Cocoa</name>
    <dbReference type="NCBI Taxonomy" id="3641"/>
    <lineage>
        <taxon>Eukaryota</taxon>
        <taxon>Viridiplantae</taxon>
        <taxon>Streptophyta</taxon>
        <taxon>Embryophyta</taxon>
        <taxon>Tracheophyta</taxon>
        <taxon>Spermatophyta</taxon>
        <taxon>Magnoliopsida</taxon>
        <taxon>eudicotyledons</taxon>
        <taxon>Gunneridae</taxon>
        <taxon>Pentapetalae</taxon>
        <taxon>rosids</taxon>
        <taxon>malvids</taxon>
        <taxon>Malvales</taxon>
        <taxon>Malvaceae</taxon>
        <taxon>Byttnerioideae</taxon>
        <taxon>Theobroma</taxon>
    </lineage>
</organism>
<name>A0A061EGU9_THECC</name>
<protein>
    <submittedName>
        <fullName evidence="1">Uncharacterized protein</fullName>
    </submittedName>
</protein>